<evidence type="ECO:0000313" key="3">
    <source>
        <dbReference type="Proteomes" id="UP000054248"/>
    </source>
</evidence>
<feature type="region of interest" description="Disordered" evidence="1">
    <location>
        <begin position="37"/>
        <end position="74"/>
    </location>
</feature>
<reference evidence="3" key="2">
    <citation type="submission" date="2015-01" db="EMBL/GenBank/DDBJ databases">
        <title>Evolutionary Origins and Diversification of the Mycorrhizal Mutualists.</title>
        <authorList>
            <consortium name="DOE Joint Genome Institute"/>
            <consortium name="Mycorrhizal Genomics Consortium"/>
            <person name="Kohler A."/>
            <person name="Kuo A."/>
            <person name="Nagy L.G."/>
            <person name="Floudas D."/>
            <person name="Copeland A."/>
            <person name="Barry K.W."/>
            <person name="Cichocki N."/>
            <person name="Veneault-Fourrey C."/>
            <person name="LaButti K."/>
            <person name="Lindquist E.A."/>
            <person name="Lipzen A."/>
            <person name="Lundell T."/>
            <person name="Morin E."/>
            <person name="Murat C."/>
            <person name="Riley R."/>
            <person name="Ohm R."/>
            <person name="Sun H."/>
            <person name="Tunlid A."/>
            <person name="Henrissat B."/>
            <person name="Grigoriev I.V."/>
            <person name="Hibbett D.S."/>
            <person name="Martin F."/>
        </authorList>
    </citation>
    <scope>NUCLEOTIDE SEQUENCE [LARGE SCALE GENOMIC DNA]</scope>
    <source>
        <strain evidence="3">MUT 4182</strain>
    </source>
</reference>
<name>A0A0C3QNM7_9AGAM</name>
<reference evidence="2 3" key="1">
    <citation type="submission" date="2014-04" db="EMBL/GenBank/DDBJ databases">
        <authorList>
            <consortium name="DOE Joint Genome Institute"/>
            <person name="Kuo A."/>
            <person name="Girlanda M."/>
            <person name="Perotto S."/>
            <person name="Kohler A."/>
            <person name="Nagy L.G."/>
            <person name="Floudas D."/>
            <person name="Copeland A."/>
            <person name="Barry K.W."/>
            <person name="Cichocki N."/>
            <person name="Veneault-Fourrey C."/>
            <person name="LaButti K."/>
            <person name="Lindquist E.A."/>
            <person name="Lipzen A."/>
            <person name="Lundell T."/>
            <person name="Morin E."/>
            <person name="Murat C."/>
            <person name="Sun H."/>
            <person name="Tunlid A."/>
            <person name="Henrissat B."/>
            <person name="Grigoriev I.V."/>
            <person name="Hibbett D.S."/>
            <person name="Martin F."/>
            <person name="Nordberg H.P."/>
            <person name="Cantor M.N."/>
            <person name="Hua S.X."/>
        </authorList>
    </citation>
    <scope>NUCLEOTIDE SEQUENCE [LARGE SCALE GENOMIC DNA]</scope>
    <source>
        <strain evidence="2 3">MUT 4182</strain>
    </source>
</reference>
<proteinExistence type="predicted"/>
<dbReference type="Proteomes" id="UP000054248">
    <property type="component" value="Unassembled WGS sequence"/>
</dbReference>
<keyword evidence="3" id="KW-1185">Reference proteome</keyword>
<dbReference type="EMBL" id="KN822979">
    <property type="protein sequence ID" value="KIO29711.1"/>
    <property type="molecule type" value="Genomic_DNA"/>
</dbReference>
<evidence type="ECO:0000256" key="1">
    <source>
        <dbReference type="SAM" id="MobiDB-lite"/>
    </source>
</evidence>
<evidence type="ECO:0000313" key="2">
    <source>
        <dbReference type="EMBL" id="KIO29711.1"/>
    </source>
</evidence>
<dbReference type="AlphaFoldDB" id="A0A0C3QNM7"/>
<organism evidence="2 3">
    <name type="scientific">Tulasnella calospora MUT 4182</name>
    <dbReference type="NCBI Taxonomy" id="1051891"/>
    <lineage>
        <taxon>Eukaryota</taxon>
        <taxon>Fungi</taxon>
        <taxon>Dikarya</taxon>
        <taxon>Basidiomycota</taxon>
        <taxon>Agaricomycotina</taxon>
        <taxon>Agaricomycetes</taxon>
        <taxon>Cantharellales</taxon>
        <taxon>Tulasnellaceae</taxon>
        <taxon>Tulasnella</taxon>
    </lineage>
</organism>
<feature type="compositionally biased region" description="Polar residues" evidence="1">
    <location>
        <begin position="51"/>
        <end position="60"/>
    </location>
</feature>
<feature type="compositionally biased region" description="Low complexity" evidence="1">
    <location>
        <begin position="37"/>
        <end position="48"/>
    </location>
</feature>
<sequence length="74" mass="8004">MFFGYGDDDDDDDDDYSRVELAFKSLAPPLPPLCAAPSLRPLSAPPDSYDLPNSNATLPQSIARPDASPPPRSR</sequence>
<gene>
    <name evidence="2" type="ORF">M407DRAFT_21135</name>
</gene>
<dbReference type="HOGENOM" id="CLU_2689624_0_0_1"/>
<accession>A0A0C3QNM7</accession>
<protein>
    <submittedName>
        <fullName evidence="2">Uncharacterized protein</fullName>
    </submittedName>
</protein>